<evidence type="ECO:0000313" key="1">
    <source>
        <dbReference type="Proteomes" id="UP000046392"/>
    </source>
</evidence>
<dbReference type="AlphaFoldDB" id="A0A0N5BB43"/>
<dbReference type="WBParaSite" id="SPAL_0000325384.1">
    <property type="protein sequence ID" value="SPAL_0000325384.1"/>
    <property type="gene ID" value="SPAL_0000325384"/>
</dbReference>
<accession>A0A0N5BB43</accession>
<protein>
    <submittedName>
        <fullName evidence="2">Small, acid-soluble spore protein gamma-type</fullName>
    </submittedName>
</protein>
<name>A0A0N5BB43_STREA</name>
<sequence>MPKNSNLNLINQAENATNNKMTDFEQKVAAKNSNLNLINQAENAPKKVFRKNSNQKMISNMEDGVFQSK</sequence>
<dbReference type="Proteomes" id="UP000046392">
    <property type="component" value="Unplaced"/>
</dbReference>
<proteinExistence type="predicted"/>
<evidence type="ECO:0000313" key="2">
    <source>
        <dbReference type="WBParaSite" id="SPAL_0000325384.1"/>
    </source>
</evidence>
<keyword evidence="1" id="KW-1185">Reference proteome</keyword>
<reference evidence="2" key="1">
    <citation type="submission" date="2017-02" db="UniProtKB">
        <authorList>
            <consortium name="WormBaseParasite"/>
        </authorList>
    </citation>
    <scope>IDENTIFICATION</scope>
</reference>
<organism evidence="1 2">
    <name type="scientific">Strongyloides papillosus</name>
    <name type="common">Intestinal threadworm</name>
    <dbReference type="NCBI Taxonomy" id="174720"/>
    <lineage>
        <taxon>Eukaryota</taxon>
        <taxon>Metazoa</taxon>
        <taxon>Ecdysozoa</taxon>
        <taxon>Nematoda</taxon>
        <taxon>Chromadorea</taxon>
        <taxon>Rhabditida</taxon>
        <taxon>Tylenchina</taxon>
        <taxon>Panagrolaimomorpha</taxon>
        <taxon>Strongyloidoidea</taxon>
        <taxon>Strongyloididae</taxon>
        <taxon>Strongyloides</taxon>
    </lineage>
</organism>